<organism evidence="2 3">
    <name type="scientific">Suhomyces tanzawaensis NRRL Y-17324</name>
    <dbReference type="NCBI Taxonomy" id="984487"/>
    <lineage>
        <taxon>Eukaryota</taxon>
        <taxon>Fungi</taxon>
        <taxon>Dikarya</taxon>
        <taxon>Ascomycota</taxon>
        <taxon>Saccharomycotina</taxon>
        <taxon>Pichiomycetes</taxon>
        <taxon>Debaryomycetaceae</taxon>
        <taxon>Suhomyces</taxon>
    </lineage>
</organism>
<feature type="region of interest" description="Disordered" evidence="1">
    <location>
        <begin position="579"/>
        <end position="613"/>
    </location>
</feature>
<dbReference type="Proteomes" id="UP000094285">
    <property type="component" value="Unassembled WGS sequence"/>
</dbReference>
<sequence>MTHYATIHTTLANAAIQLLRARDSPDSIDPQTLELLYASVYRVLDTIPLKHRFKVELDLISPLTSVLDFYSTSGTTFASSRLKHLLIATVWLSLTNANVLRHTVPVFPALLALGKVCQSLVGVISEEPDMLYVTYTLHADHHRVGAEIGETLLSRFSNTALKIEELFVQLDTYKSTHSSSLLFESLSGILLLLINEDLEICTLMLVQHPRFPELTRMHEDEMTSANQKLLLKILDVVARILIPKYSLVFEFFSSTIPSSNVLFIKDYSPENPDLLKSCVLCILELLDHGTTIQYLKSRNLVTSLFLALRTLRVLSRLALHTEYNRRSSKVSFGAGLIYLNYLICINLMNQEEIKGMANLSTPFKKFSLAPLPKSAEFVQDSSTEDSFGLDVTHLESKLRRQNLWICLLLNLEILLDIIEDELRMSQYICGKASQSLQKKLLFQRIDMVLATLITTLILAKDNKKNSYLAQVVSNTTIGVINQILNLSLEKLEKSLVWVCLINFANDLCYSDLKHLQMFHDLFESLIKKDESVLNDSLIRSGLEFFQTTFDHSAEIVETKLVPLRLQDFNFLYETKNKSKDAEDSSPKEDTNLRNTYVTNSARKQSVHIDQFGR</sequence>
<feature type="compositionally biased region" description="Basic and acidic residues" evidence="1">
    <location>
        <begin position="579"/>
        <end position="591"/>
    </location>
</feature>
<accession>A0A1E4SFN2</accession>
<protein>
    <recommendedName>
        <fullName evidence="4">DUF1741-domain-containing protein</fullName>
    </recommendedName>
</protein>
<gene>
    <name evidence="2" type="ORF">CANTADRAFT_22336</name>
</gene>
<dbReference type="GeneID" id="30980949"/>
<dbReference type="EMBL" id="KV453913">
    <property type="protein sequence ID" value="ODV78323.1"/>
    <property type="molecule type" value="Genomic_DNA"/>
</dbReference>
<evidence type="ECO:0000313" key="2">
    <source>
        <dbReference type="EMBL" id="ODV78323.1"/>
    </source>
</evidence>
<name>A0A1E4SFN2_9ASCO</name>
<dbReference type="OrthoDB" id="4022079at2759"/>
<dbReference type="AlphaFoldDB" id="A0A1E4SFN2"/>
<evidence type="ECO:0000256" key="1">
    <source>
        <dbReference type="SAM" id="MobiDB-lite"/>
    </source>
</evidence>
<evidence type="ECO:0008006" key="4">
    <source>
        <dbReference type="Google" id="ProtNLM"/>
    </source>
</evidence>
<reference evidence="3" key="1">
    <citation type="submission" date="2016-05" db="EMBL/GenBank/DDBJ databases">
        <title>Comparative genomics of biotechnologically important yeasts.</title>
        <authorList>
            <consortium name="DOE Joint Genome Institute"/>
            <person name="Riley R."/>
            <person name="Haridas S."/>
            <person name="Wolfe K.H."/>
            <person name="Lopes M.R."/>
            <person name="Hittinger C.T."/>
            <person name="Goker M."/>
            <person name="Salamov A."/>
            <person name="Wisecaver J."/>
            <person name="Long T.M."/>
            <person name="Aerts A.L."/>
            <person name="Barry K."/>
            <person name="Choi C."/>
            <person name="Clum A."/>
            <person name="Coughlan A.Y."/>
            <person name="Deshpande S."/>
            <person name="Douglass A.P."/>
            <person name="Hanson S.J."/>
            <person name="Klenk H.-P."/>
            <person name="Labutti K."/>
            <person name="Lapidus A."/>
            <person name="Lindquist E."/>
            <person name="Lipzen A."/>
            <person name="Meier-Kolthoff J.P."/>
            <person name="Ohm R.A."/>
            <person name="Otillar R.P."/>
            <person name="Pangilinan J."/>
            <person name="Peng Y."/>
            <person name="Rokas A."/>
            <person name="Rosa C.A."/>
            <person name="Scheuner C."/>
            <person name="Sibirny A.A."/>
            <person name="Slot J.C."/>
            <person name="Stielow J.B."/>
            <person name="Sun H."/>
            <person name="Kurtzman C.P."/>
            <person name="Blackwell M."/>
            <person name="Grigoriev I.V."/>
            <person name="Jeffries T.W."/>
        </authorList>
    </citation>
    <scope>NUCLEOTIDE SEQUENCE [LARGE SCALE GENOMIC DNA]</scope>
    <source>
        <strain evidence="3">NRRL Y-17324</strain>
    </source>
</reference>
<feature type="compositionally biased region" description="Polar residues" evidence="1">
    <location>
        <begin position="592"/>
        <end position="603"/>
    </location>
</feature>
<keyword evidence="3" id="KW-1185">Reference proteome</keyword>
<evidence type="ECO:0000313" key="3">
    <source>
        <dbReference type="Proteomes" id="UP000094285"/>
    </source>
</evidence>
<dbReference type="RefSeq" id="XP_020063445.1">
    <property type="nucleotide sequence ID" value="XM_020206812.1"/>
</dbReference>
<proteinExistence type="predicted"/>